<keyword evidence="3 6" id="KW-0812">Transmembrane</keyword>
<dbReference type="Pfam" id="PF04117">
    <property type="entry name" value="Mpv17_PMP22"/>
    <property type="match status" value="1"/>
</dbReference>
<dbReference type="GO" id="GO:0005737">
    <property type="term" value="C:cytoplasm"/>
    <property type="evidence" value="ECO:0007669"/>
    <property type="project" value="TreeGrafter"/>
</dbReference>
<proteinExistence type="inferred from homology"/>
<feature type="transmembrane region" description="Helical" evidence="6">
    <location>
        <begin position="88"/>
        <end position="105"/>
    </location>
</feature>
<protein>
    <submittedName>
        <fullName evidence="7">Uncharacterized protein</fullName>
    </submittedName>
</protein>
<evidence type="ECO:0000256" key="2">
    <source>
        <dbReference type="ARBA" id="ARBA00006824"/>
    </source>
</evidence>
<comment type="subcellular location">
    <subcellularLocation>
        <location evidence="1">Membrane</location>
        <topology evidence="1">Multi-pass membrane protein</topology>
    </subcellularLocation>
</comment>
<dbReference type="PANTHER" id="PTHR11266">
    <property type="entry name" value="PEROXISOMAL MEMBRANE PROTEIN 2, PXMP2 MPV17"/>
    <property type="match status" value="1"/>
</dbReference>
<dbReference type="InterPro" id="IPR007248">
    <property type="entry name" value="Mpv17_PMP22"/>
</dbReference>
<evidence type="ECO:0000256" key="3">
    <source>
        <dbReference type="ARBA" id="ARBA00022692"/>
    </source>
</evidence>
<gene>
    <name evidence="7" type="ORF">PSNMU_V1.4_AUG-EV-PASAV3_0002910</name>
</gene>
<dbReference type="OrthoDB" id="40114at2759"/>
<feature type="transmembrane region" description="Helical" evidence="6">
    <location>
        <begin position="60"/>
        <end position="82"/>
    </location>
</feature>
<keyword evidence="4 6" id="KW-1133">Transmembrane helix</keyword>
<evidence type="ECO:0000313" key="7">
    <source>
        <dbReference type="EMBL" id="VEU33487.1"/>
    </source>
</evidence>
<sequence length="116" mass="13131">MYKAIAEAANIQDPAIGLVIKLILDSTIFSSVTLTGYFTVRSILEGTGLKGASEKVRTRFLSSLFGAWRFWPLANAVNFWFVPMEYRVLYMNVLSVFWNGWLTFVNSKKIALPSKE</sequence>
<keyword evidence="8" id="KW-1185">Reference proteome</keyword>
<keyword evidence="5 6" id="KW-0472">Membrane</keyword>
<dbReference type="Proteomes" id="UP000291116">
    <property type="component" value="Unassembled WGS sequence"/>
</dbReference>
<dbReference type="AlphaFoldDB" id="A0A448YUK9"/>
<reference evidence="7 8" key="1">
    <citation type="submission" date="2019-01" db="EMBL/GenBank/DDBJ databases">
        <authorList>
            <person name="Ferrante I. M."/>
        </authorList>
    </citation>
    <scope>NUCLEOTIDE SEQUENCE [LARGE SCALE GENOMIC DNA]</scope>
    <source>
        <strain evidence="7 8">B856</strain>
    </source>
</reference>
<accession>A0A448YUK9</accession>
<dbReference type="EMBL" id="CAACVS010000001">
    <property type="protein sequence ID" value="VEU33487.1"/>
    <property type="molecule type" value="Genomic_DNA"/>
</dbReference>
<evidence type="ECO:0000256" key="1">
    <source>
        <dbReference type="ARBA" id="ARBA00004141"/>
    </source>
</evidence>
<organism evidence="7 8">
    <name type="scientific">Pseudo-nitzschia multistriata</name>
    <dbReference type="NCBI Taxonomy" id="183589"/>
    <lineage>
        <taxon>Eukaryota</taxon>
        <taxon>Sar</taxon>
        <taxon>Stramenopiles</taxon>
        <taxon>Ochrophyta</taxon>
        <taxon>Bacillariophyta</taxon>
        <taxon>Bacillariophyceae</taxon>
        <taxon>Bacillariophycidae</taxon>
        <taxon>Bacillariales</taxon>
        <taxon>Bacillariaceae</taxon>
        <taxon>Pseudo-nitzschia</taxon>
    </lineage>
</organism>
<evidence type="ECO:0000256" key="6">
    <source>
        <dbReference type="RuleBase" id="RU363053"/>
    </source>
</evidence>
<comment type="similarity">
    <text evidence="2 6">Belongs to the peroxisomal membrane protein PXMP2/4 family.</text>
</comment>
<dbReference type="PANTHER" id="PTHR11266:SF17">
    <property type="entry name" value="PROTEIN MPV17"/>
    <property type="match status" value="1"/>
</dbReference>
<evidence type="ECO:0000313" key="8">
    <source>
        <dbReference type="Proteomes" id="UP000291116"/>
    </source>
</evidence>
<dbReference type="GO" id="GO:0016020">
    <property type="term" value="C:membrane"/>
    <property type="evidence" value="ECO:0007669"/>
    <property type="project" value="UniProtKB-SubCell"/>
</dbReference>
<evidence type="ECO:0000256" key="5">
    <source>
        <dbReference type="ARBA" id="ARBA00023136"/>
    </source>
</evidence>
<evidence type="ECO:0000256" key="4">
    <source>
        <dbReference type="ARBA" id="ARBA00022989"/>
    </source>
</evidence>
<name>A0A448YUK9_9STRA</name>